<protein>
    <submittedName>
        <fullName evidence="1">Uncharacterized protein</fullName>
    </submittedName>
</protein>
<evidence type="ECO:0000313" key="2">
    <source>
        <dbReference type="Proteomes" id="UP000228503"/>
    </source>
</evidence>
<gene>
    <name evidence="1" type="ORF">COY16_04045</name>
</gene>
<proteinExistence type="predicted"/>
<evidence type="ECO:0000313" key="1">
    <source>
        <dbReference type="EMBL" id="PIZ62532.1"/>
    </source>
</evidence>
<comment type="caution">
    <text evidence="1">The sequence shown here is derived from an EMBL/GenBank/DDBJ whole genome shotgun (WGS) entry which is preliminary data.</text>
</comment>
<reference evidence="2" key="1">
    <citation type="submission" date="2017-09" db="EMBL/GenBank/DDBJ databases">
        <title>Depth-based differentiation of microbial function through sediment-hosted aquifers and enrichment of novel symbionts in the deep terrestrial subsurface.</title>
        <authorList>
            <person name="Probst A.J."/>
            <person name="Ladd B."/>
            <person name="Jarett J.K."/>
            <person name="Geller-Mcgrath D.E."/>
            <person name="Sieber C.M.K."/>
            <person name="Emerson J.B."/>
            <person name="Anantharaman K."/>
            <person name="Thomas B.C."/>
            <person name="Malmstrom R."/>
            <person name="Stieglmeier M."/>
            <person name="Klingl A."/>
            <person name="Woyke T."/>
            <person name="Ryan C.M."/>
            <person name="Banfield J.F."/>
        </authorList>
    </citation>
    <scope>NUCLEOTIDE SEQUENCE [LARGE SCALE GENOMIC DNA]</scope>
</reference>
<sequence length="222" mass="25807">MDGKILHTPEVPQPTFSVQMVNPSEFEVLRRFQPEREGTIIKTPVINIFSEAVSSPDMLMETNAQTCAIYFAYDASQGVGRSAHFFSQINSVEMEELKKQSEIKPSHTRWWPFRRKANPLPTEWIEKENLAHYQRYQEFLETIRQMDPKQTEVYIFGGNVFSKSAEDKAAASRRRQYTAADFKSLGVKIYDHRSKLDDEEELWKNTDVFVDLSQKQISVSIM</sequence>
<dbReference type="Proteomes" id="UP000228503">
    <property type="component" value="Unassembled WGS sequence"/>
</dbReference>
<name>A0A2M7TY20_9BACT</name>
<dbReference type="AlphaFoldDB" id="A0A2M7TY20"/>
<accession>A0A2M7TY20</accession>
<organism evidence="1 2">
    <name type="scientific">Candidatus Roizmanbacteria bacterium CG_4_10_14_0_2_um_filter_39_13</name>
    <dbReference type="NCBI Taxonomy" id="1974825"/>
    <lineage>
        <taxon>Bacteria</taxon>
        <taxon>Candidatus Roizmaniibacteriota</taxon>
    </lineage>
</organism>
<dbReference type="EMBL" id="PFOB01000052">
    <property type="protein sequence ID" value="PIZ62532.1"/>
    <property type="molecule type" value="Genomic_DNA"/>
</dbReference>